<dbReference type="EMBL" id="CM045769">
    <property type="protein sequence ID" value="KAI7994996.1"/>
    <property type="molecule type" value="Genomic_DNA"/>
</dbReference>
<accession>A0ACC0G3Z6</accession>
<evidence type="ECO:0000313" key="1">
    <source>
        <dbReference type="EMBL" id="KAI7994996.1"/>
    </source>
</evidence>
<keyword evidence="2" id="KW-1185">Reference proteome</keyword>
<comment type="caution">
    <text evidence="1">The sequence shown here is derived from an EMBL/GenBank/DDBJ whole genome shotgun (WGS) entry which is preliminary data.</text>
</comment>
<gene>
    <name evidence="1" type="ORF">LOK49_LG11G01296</name>
</gene>
<protein>
    <submittedName>
        <fullName evidence="1">Uncharacterized protein</fullName>
    </submittedName>
</protein>
<proteinExistence type="predicted"/>
<evidence type="ECO:0000313" key="2">
    <source>
        <dbReference type="Proteomes" id="UP001060215"/>
    </source>
</evidence>
<organism evidence="1 2">
    <name type="scientific">Camellia lanceoleosa</name>
    <dbReference type="NCBI Taxonomy" id="1840588"/>
    <lineage>
        <taxon>Eukaryota</taxon>
        <taxon>Viridiplantae</taxon>
        <taxon>Streptophyta</taxon>
        <taxon>Embryophyta</taxon>
        <taxon>Tracheophyta</taxon>
        <taxon>Spermatophyta</taxon>
        <taxon>Magnoliopsida</taxon>
        <taxon>eudicotyledons</taxon>
        <taxon>Gunneridae</taxon>
        <taxon>Pentapetalae</taxon>
        <taxon>asterids</taxon>
        <taxon>Ericales</taxon>
        <taxon>Theaceae</taxon>
        <taxon>Camellia</taxon>
    </lineage>
</organism>
<sequence>MRAEMGWDKNEAGGAENSKRKLAAARFECPFLVFEGRGKATMGPHIDLQDSHFLALTAAERQFLQSEYDDYGVANSSLACIRSVAVILMLILLIRQVLMVTRDFGMVQELSTFFNVSPR</sequence>
<dbReference type="Proteomes" id="UP001060215">
    <property type="component" value="Chromosome 12"/>
</dbReference>
<reference evidence="1 2" key="1">
    <citation type="journal article" date="2022" name="Plant J.">
        <title>Chromosome-level genome of Camellia lanceoleosa provides a valuable resource for understanding genome evolution and self-incompatibility.</title>
        <authorList>
            <person name="Gong W."/>
            <person name="Xiao S."/>
            <person name="Wang L."/>
            <person name="Liao Z."/>
            <person name="Chang Y."/>
            <person name="Mo W."/>
            <person name="Hu G."/>
            <person name="Li W."/>
            <person name="Zhao G."/>
            <person name="Zhu H."/>
            <person name="Hu X."/>
            <person name="Ji K."/>
            <person name="Xiang X."/>
            <person name="Song Q."/>
            <person name="Yuan D."/>
            <person name="Jin S."/>
            <person name="Zhang L."/>
        </authorList>
    </citation>
    <scope>NUCLEOTIDE SEQUENCE [LARGE SCALE GENOMIC DNA]</scope>
    <source>
        <strain evidence="1">SQ_2022a</strain>
    </source>
</reference>
<name>A0ACC0G3Z6_9ERIC</name>